<feature type="region of interest" description="Disordered" evidence="1">
    <location>
        <begin position="192"/>
        <end position="232"/>
    </location>
</feature>
<comment type="caution">
    <text evidence="3">The sequence shown here is derived from an EMBL/GenBank/DDBJ whole genome shotgun (WGS) entry which is preliminary data.</text>
</comment>
<sequence>MDSSSTILVGGIIASEVLFWVLLFGGLAARYLLRAPRLSTVLLLGVPLADLVLVTLTLVDLAGGSQPGNVHGLAAIYLGVSVAFGHYIVRRVDGWFAHRYAGGPKPAKLPTAGPERMRHEWHSFKRMAIAWALAVPLLLAMVVVSGWHVPTSLPELFGSDPMWAWIGRASAVLVLWFATGPVYYGLYKSEPEEGAQTGSSVPTAITPAEPEEGEVVGQAPAGAPASSRRLTG</sequence>
<feature type="transmembrane region" description="Helical" evidence="2">
    <location>
        <begin position="162"/>
        <end position="186"/>
    </location>
</feature>
<reference evidence="3" key="1">
    <citation type="journal article" date="2021" name="PeerJ">
        <title>Extensive microbial diversity within the chicken gut microbiome revealed by metagenomics and culture.</title>
        <authorList>
            <person name="Gilroy R."/>
            <person name="Ravi A."/>
            <person name="Getino M."/>
            <person name="Pursley I."/>
            <person name="Horton D.L."/>
            <person name="Alikhan N.F."/>
            <person name="Baker D."/>
            <person name="Gharbi K."/>
            <person name="Hall N."/>
            <person name="Watson M."/>
            <person name="Adriaenssens E.M."/>
            <person name="Foster-Nyarko E."/>
            <person name="Jarju S."/>
            <person name="Secka A."/>
            <person name="Antonio M."/>
            <person name="Oren A."/>
            <person name="Chaudhuri R.R."/>
            <person name="La Ragione R."/>
            <person name="Hildebrand F."/>
            <person name="Pallen M.J."/>
        </authorList>
    </citation>
    <scope>NUCLEOTIDE SEQUENCE</scope>
    <source>
        <strain evidence="3">ChiGjej4B4-7305</strain>
    </source>
</reference>
<reference evidence="3" key="2">
    <citation type="submission" date="2021-04" db="EMBL/GenBank/DDBJ databases">
        <authorList>
            <person name="Gilroy R."/>
        </authorList>
    </citation>
    <scope>NUCLEOTIDE SEQUENCE</scope>
    <source>
        <strain evidence="3">ChiGjej4B4-7305</strain>
    </source>
</reference>
<keyword evidence="2" id="KW-0812">Transmembrane</keyword>
<feature type="transmembrane region" description="Helical" evidence="2">
    <location>
        <begin position="128"/>
        <end position="150"/>
    </location>
</feature>
<feature type="transmembrane region" description="Helical" evidence="2">
    <location>
        <begin position="71"/>
        <end position="89"/>
    </location>
</feature>
<name>A0A9D2EGB0_9MICO</name>
<evidence type="ECO:0000256" key="2">
    <source>
        <dbReference type="SAM" id="Phobius"/>
    </source>
</evidence>
<keyword evidence="2" id="KW-0472">Membrane</keyword>
<dbReference type="Proteomes" id="UP000824037">
    <property type="component" value="Unassembled WGS sequence"/>
</dbReference>
<protein>
    <submittedName>
        <fullName evidence="3">Uncharacterized protein</fullName>
    </submittedName>
</protein>
<organism evidence="3 4">
    <name type="scientific">Candidatus Ruania gallistercoris</name>
    <dbReference type="NCBI Taxonomy" id="2838746"/>
    <lineage>
        <taxon>Bacteria</taxon>
        <taxon>Bacillati</taxon>
        <taxon>Actinomycetota</taxon>
        <taxon>Actinomycetes</taxon>
        <taxon>Micrococcales</taxon>
        <taxon>Ruaniaceae</taxon>
        <taxon>Ruania</taxon>
    </lineage>
</organism>
<evidence type="ECO:0000256" key="1">
    <source>
        <dbReference type="SAM" id="MobiDB-lite"/>
    </source>
</evidence>
<feature type="transmembrane region" description="Helical" evidence="2">
    <location>
        <begin position="41"/>
        <end position="59"/>
    </location>
</feature>
<feature type="transmembrane region" description="Helical" evidence="2">
    <location>
        <begin position="6"/>
        <end position="29"/>
    </location>
</feature>
<proteinExistence type="predicted"/>
<keyword evidence="2" id="KW-1133">Transmembrane helix</keyword>
<dbReference type="EMBL" id="DXBY01000249">
    <property type="protein sequence ID" value="HIZ36972.1"/>
    <property type="molecule type" value="Genomic_DNA"/>
</dbReference>
<gene>
    <name evidence="3" type="ORF">H9815_14460</name>
</gene>
<dbReference type="AlphaFoldDB" id="A0A9D2EGB0"/>
<evidence type="ECO:0000313" key="4">
    <source>
        <dbReference type="Proteomes" id="UP000824037"/>
    </source>
</evidence>
<accession>A0A9D2EGB0</accession>
<evidence type="ECO:0000313" key="3">
    <source>
        <dbReference type="EMBL" id="HIZ36972.1"/>
    </source>
</evidence>